<sequence>MNPGFFFIVSLRCIHPNSPHLLSGTIDVYRFDRKGFGVIISYNLRNDGVYGILIFLILEYSFQILHCDLTQCLKEFVYFLCNVFMSS</sequence>
<evidence type="ECO:0000313" key="1">
    <source>
        <dbReference type="EMBL" id="KAG8439484.1"/>
    </source>
</evidence>
<reference evidence="1" key="1">
    <citation type="thesis" date="2020" institute="ProQuest LLC" country="789 East Eisenhower Parkway, Ann Arbor, MI, USA">
        <title>Comparative Genomics and Chromosome Evolution.</title>
        <authorList>
            <person name="Mudd A.B."/>
        </authorList>
    </citation>
    <scope>NUCLEOTIDE SEQUENCE</scope>
    <source>
        <strain evidence="1">Female2</strain>
        <tissue evidence="1">Blood</tissue>
    </source>
</reference>
<dbReference type="AlphaFoldDB" id="A0A8T2J7Q8"/>
<evidence type="ECO:0000313" key="2">
    <source>
        <dbReference type="Proteomes" id="UP000812440"/>
    </source>
</evidence>
<name>A0A8T2J7Q8_9PIPI</name>
<accession>A0A8T2J7Q8</accession>
<proteinExistence type="predicted"/>
<dbReference type="EMBL" id="JAACNH010000006">
    <property type="protein sequence ID" value="KAG8439484.1"/>
    <property type="molecule type" value="Genomic_DNA"/>
</dbReference>
<keyword evidence="2" id="KW-1185">Reference proteome</keyword>
<dbReference type="Proteomes" id="UP000812440">
    <property type="component" value="Chromosome 3"/>
</dbReference>
<organism evidence="1 2">
    <name type="scientific">Hymenochirus boettgeri</name>
    <name type="common">Congo dwarf clawed frog</name>
    <dbReference type="NCBI Taxonomy" id="247094"/>
    <lineage>
        <taxon>Eukaryota</taxon>
        <taxon>Metazoa</taxon>
        <taxon>Chordata</taxon>
        <taxon>Craniata</taxon>
        <taxon>Vertebrata</taxon>
        <taxon>Euteleostomi</taxon>
        <taxon>Amphibia</taxon>
        <taxon>Batrachia</taxon>
        <taxon>Anura</taxon>
        <taxon>Pipoidea</taxon>
        <taxon>Pipidae</taxon>
        <taxon>Pipinae</taxon>
        <taxon>Hymenochirus</taxon>
    </lineage>
</organism>
<comment type="caution">
    <text evidence="1">The sequence shown here is derived from an EMBL/GenBank/DDBJ whole genome shotgun (WGS) entry which is preliminary data.</text>
</comment>
<protein>
    <submittedName>
        <fullName evidence="1">Uncharacterized protein</fullName>
    </submittedName>
</protein>
<gene>
    <name evidence="1" type="ORF">GDO86_005624</name>
</gene>